<comment type="caution">
    <text evidence="4">The sequence shown here is derived from an EMBL/GenBank/DDBJ whole genome shotgun (WGS) entry which is preliminary data.</text>
</comment>
<evidence type="ECO:0000256" key="2">
    <source>
        <dbReference type="SAM" id="MobiDB-lite"/>
    </source>
</evidence>
<sequence>MTIDLSSAADEFEHADVDTVVIFVDIAGFTAFTETHGDHRAAELADRFATAAARVLGPGDDMIKTLGDAVMITSSDPTAALAFLRRLHDETSRIDGFPLLRAGICAGPVVKRRGDVFGSTVNTAARLAAVAKPGQIVGNAEAAAALRATDLLAMTSLGPLRLRNVGALVEAFALDVGTRHQEHVDPICRMHVTTDAQPLTIAHEEDTYRFYFCSTACLRQFARRVGEVRTPSGNEDPPTTQSFVGEVAAHFGALASPPRARNAESPHLRQTPRRGRR</sequence>
<dbReference type="InterPro" id="IPR001054">
    <property type="entry name" value="A/G_cyclase"/>
</dbReference>
<dbReference type="PROSITE" id="PS50125">
    <property type="entry name" value="GUANYLATE_CYCLASE_2"/>
    <property type="match status" value="1"/>
</dbReference>
<gene>
    <name evidence="4" type="ORF">WN67_05590</name>
</gene>
<dbReference type="SUPFAM" id="SSF55073">
    <property type="entry name" value="Nucleotide cyclase"/>
    <property type="match status" value="1"/>
</dbReference>
<comment type="similarity">
    <text evidence="1">Belongs to the adenylyl cyclase class-3 family.</text>
</comment>
<accession>A0A0M2K7J7</accession>
<dbReference type="CDD" id="cd07302">
    <property type="entry name" value="CHD"/>
    <property type="match status" value="1"/>
</dbReference>
<evidence type="ECO:0000259" key="3">
    <source>
        <dbReference type="PROSITE" id="PS50125"/>
    </source>
</evidence>
<dbReference type="InterPro" id="IPR029787">
    <property type="entry name" value="Nucleotide_cyclase"/>
</dbReference>
<dbReference type="Gene3D" id="3.30.70.1230">
    <property type="entry name" value="Nucleotide cyclase"/>
    <property type="match status" value="1"/>
</dbReference>
<dbReference type="PANTHER" id="PTHR43081:SF19">
    <property type="entry name" value="PH-SENSITIVE ADENYLATE CYCLASE RV1264"/>
    <property type="match status" value="1"/>
</dbReference>
<dbReference type="GO" id="GO:0006171">
    <property type="term" value="P:cAMP biosynthetic process"/>
    <property type="evidence" value="ECO:0007669"/>
    <property type="project" value="TreeGrafter"/>
</dbReference>
<dbReference type="Pfam" id="PF00211">
    <property type="entry name" value="Guanylate_cyc"/>
    <property type="match status" value="1"/>
</dbReference>
<dbReference type="PANTHER" id="PTHR43081">
    <property type="entry name" value="ADENYLATE CYCLASE, TERMINAL-DIFFERENTIATION SPECIFIC-RELATED"/>
    <property type="match status" value="1"/>
</dbReference>
<protein>
    <submittedName>
        <fullName evidence="4">Cyclase</fullName>
    </submittedName>
</protein>
<feature type="domain" description="Guanylate cyclase" evidence="3">
    <location>
        <begin position="20"/>
        <end position="128"/>
    </location>
</feature>
<dbReference type="EMBL" id="LAUZ02000026">
    <property type="protein sequence ID" value="KKF02959.1"/>
    <property type="molecule type" value="Genomic_DNA"/>
</dbReference>
<dbReference type="AlphaFoldDB" id="A0A0M2K7J7"/>
<keyword evidence="5" id="KW-1185">Reference proteome</keyword>
<dbReference type="InterPro" id="IPR050697">
    <property type="entry name" value="Adenylyl/Guanylyl_Cyclase_3/4"/>
</dbReference>
<dbReference type="PATRIC" id="fig|1807.13.peg.2658"/>
<evidence type="ECO:0000313" key="4">
    <source>
        <dbReference type="EMBL" id="KKF02959.1"/>
    </source>
</evidence>
<name>A0A0M2K7J7_9MYCO</name>
<dbReference type="RefSeq" id="WP_046362078.1">
    <property type="nucleotide sequence ID" value="NZ_CALTXN010000066.1"/>
</dbReference>
<reference evidence="4 5" key="1">
    <citation type="journal article" date="2015" name="Genome Announc.">
        <title>Draft Genome Sequence of Mycobacterium obuense Strain UC1, Isolated from Patient Sputum.</title>
        <authorList>
            <person name="Greninger A.L."/>
            <person name="Cunningham G."/>
            <person name="Hsu E.D."/>
            <person name="Yu J.M."/>
            <person name="Chiu C.Y."/>
            <person name="Miller S."/>
        </authorList>
    </citation>
    <scope>NUCLEOTIDE SEQUENCE [LARGE SCALE GENOMIC DNA]</scope>
    <source>
        <strain evidence="4 5">UC1</strain>
    </source>
</reference>
<evidence type="ECO:0000256" key="1">
    <source>
        <dbReference type="ARBA" id="ARBA00005381"/>
    </source>
</evidence>
<dbReference type="GO" id="GO:0004016">
    <property type="term" value="F:adenylate cyclase activity"/>
    <property type="evidence" value="ECO:0007669"/>
    <property type="project" value="UniProtKB-ARBA"/>
</dbReference>
<dbReference type="GO" id="GO:0035556">
    <property type="term" value="P:intracellular signal transduction"/>
    <property type="evidence" value="ECO:0007669"/>
    <property type="project" value="InterPro"/>
</dbReference>
<evidence type="ECO:0000313" key="5">
    <source>
        <dbReference type="Proteomes" id="UP000034150"/>
    </source>
</evidence>
<proteinExistence type="inferred from homology"/>
<dbReference type="Proteomes" id="UP000034150">
    <property type="component" value="Unassembled WGS sequence"/>
</dbReference>
<dbReference type="OrthoDB" id="54411at2"/>
<feature type="region of interest" description="Disordered" evidence="2">
    <location>
        <begin position="254"/>
        <end position="277"/>
    </location>
</feature>
<organism evidence="4 5">
    <name type="scientific">Mycolicibacterium obuense</name>
    <dbReference type="NCBI Taxonomy" id="1807"/>
    <lineage>
        <taxon>Bacteria</taxon>
        <taxon>Bacillati</taxon>
        <taxon>Actinomycetota</taxon>
        <taxon>Actinomycetes</taxon>
        <taxon>Mycobacteriales</taxon>
        <taxon>Mycobacteriaceae</taxon>
        <taxon>Mycolicibacterium</taxon>
    </lineage>
</organism>